<dbReference type="OrthoDB" id="9797267at2"/>
<name>A0A329Y777_RHITR</name>
<comment type="caution">
    <text evidence="10">The sequence shown here is derived from an EMBL/GenBank/DDBJ whole genome shotgun (WGS) entry which is preliminary data.</text>
</comment>
<dbReference type="EMBL" id="QMKK01000058">
    <property type="protein sequence ID" value="RAX37752.1"/>
    <property type="molecule type" value="Genomic_DNA"/>
</dbReference>
<keyword evidence="6 9" id="KW-1133">Transmembrane helix</keyword>
<gene>
    <name evidence="10" type="ORF">DQ393_30635</name>
</gene>
<keyword evidence="4 9" id="KW-0812">Transmembrane</keyword>
<feature type="transmembrane region" description="Helical" evidence="9">
    <location>
        <begin position="227"/>
        <end position="247"/>
    </location>
</feature>
<feature type="transmembrane region" description="Helical" evidence="9">
    <location>
        <begin position="259"/>
        <end position="280"/>
    </location>
</feature>
<feature type="transmembrane region" description="Helical" evidence="9">
    <location>
        <begin position="186"/>
        <end position="207"/>
    </location>
</feature>
<comment type="similarity">
    <text evidence="8">Belongs to the binding-protein-dependent transport system permease family. LivHM subfamily.</text>
</comment>
<dbReference type="GO" id="GO:0022857">
    <property type="term" value="F:transmembrane transporter activity"/>
    <property type="evidence" value="ECO:0007669"/>
    <property type="project" value="InterPro"/>
</dbReference>
<evidence type="ECO:0000256" key="8">
    <source>
        <dbReference type="ARBA" id="ARBA00037998"/>
    </source>
</evidence>
<evidence type="ECO:0000256" key="5">
    <source>
        <dbReference type="ARBA" id="ARBA00022970"/>
    </source>
</evidence>
<dbReference type="PANTHER" id="PTHR11795:SF445">
    <property type="entry name" value="AMINO ACID ABC TRANSPORTER PERMEASE PROTEIN"/>
    <property type="match status" value="1"/>
</dbReference>
<feature type="transmembrane region" description="Helical" evidence="9">
    <location>
        <begin position="93"/>
        <end position="113"/>
    </location>
</feature>
<evidence type="ECO:0000256" key="6">
    <source>
        <dbReference type="ARBA" id="ARBA00022989"/>
    </source>
</evidence>
<dbReference type="AlphaFoldDB" id="A0A329Y777"/>
<feature type="transmembrane region" description="Helical" evidence="9">
    <location>
        <begin position="39"/>
        <end position="56"/>
    </location>
</feature>
<evidence type="ECO:0000256" key="9">
    <source>
        <dbReference type="SAM" id="Phobius"/>
    </source>
</evidence>
<reference evidence="10 11" key="1">
    <citation type="submission" date="2018-06" db="EMBL/GenBank/DDBJ databases">
        <title>Whole Genome Sequence of an efficient microsymbiont, Rhizobium tropici.</title>
        <authorList>
            <person name="Srinivasan R."/>
            <person name="Singh H.V."/>
            <person name="Srivastava R."/>
            <person name="Kumari B."/>
            <person name="Radhakrishna A."/>
        </authorList>
    </citation>
    <scope>NUCLEOTIDE SEQUENCE [LARGE SCALE GENOMIC DNA]</scope>
    <source>
        <strain evidence="10 11">IGFRI Rhizo-19</strain>
    </source>
</reference>
<keyword evidence="3" id="KW-1003">Cell membrane</keyword>
<dbReference type="PANTHER" id="PTHR11795">
    <property type="entry name" value="BRANCHED-CHAIN AMINO ACID TRANSPORT SYSTEM PERMEASE PROTEIN LIVH"/>
    <property type="match status" value="1"/>
</dbReference>
<organism evidence="10 11">
    <name type="scientific">Rhizobium tropici</name>
    <dbReference type="NCBI Taxonomy" id="398"/>
    <lineage>
        <taxon>Bacteria</taxon>
        <taxon>Pseudomonadati</taxon>
        <taxon>Pseudomonadota</taxon>
        <taxon>Alphaproteobacteria</taxon>
        <taxon>Hyphomicrobiales</taxon>
        <taxon>Rhizobiaceae</taxon>
        <taxon>Rhizobium/Agrobacterium group</taxon>
        <taxon>Rhizobium</taxon>
    </lineage>
</organism>
<dbReference type="InterPro" id="IPR052157">
    <property type="entry name" value="BCAA_transport_permease"/>
</dbReference>
<dbReference type="GO" id="GO:0005886">
    <property type="term" value="C:plasma membrane"/>
    <property type="evidence" value="ECO:0007669"/>
    <property type="project" value="UniProtKB-SubCell"/>
</dbReference>
<proteinExistence type="inferred from homology"/>
<evidence type="ECO:0000256" key="4">
    <source>
        <dbReference type="ARBA" id="ARBA00022692"/>
    </source>
</evidence>
<feature type="transmembrane region" description="Helical" evidence="9">
    <location>
        <begin position="133"/>
        <end position="157"/>
    </location>
</feature>
<keyword evidence="7 9" id="KW-0472">Membrane</keyword>
<dbReference type="Proteomes" id="UP000251205">
    <property type="component" value="Unassembled WGS sequence"/>
</dbReference>
<comment type="subcellular location">
    <subcellularLocation>
        <location evidence="1">Cell membrane</location>
        <topology evidence="1">Multi-pass membrane protein</topology>
    </subcellularLocation>
</comment>
<protein>
    <submittedName>
        <fullName evidence="10">Branched-chain amino acid ABC transporter permease</fullName>
    </submittedName>
</protein>
<dbReference type="RefSeq" id="WP_069610856.1">
    <property type="nucleotide sequence ID" value="NZ_QMKK01000058.1"/>
</dbReference>
<feature type="transmembrane region" description="Helical" evidence="9">
    <location>
        <begin position="6"/>
        <end position="27"/>
    </location>
</feature>
<evidence type="ECO:0000256" key="7">
    <source>
        <dbReference type="ARBA" id="ARBA00023136"/>
    </source>
</evidence>
<evidence type="ECO:0000256" key="2">
    <source>
        <dbReference type="ARBA" id="ARBA00022448"/>
    </source>
</evidence>
<evidence type="ECO:0000313" key="10">
    <source>
        <dbReference type="EMBL" id="RAX37752.1"/>
    </source>
</evidence>
<feature type="transmembrane region" description="Helical" evidence="9">
    <location>
        <begin position="62"/>
        <end position="81"/>
    </location>
</feature>
<accession>A0A329Y777</accession>
<dbReference type="Pfam" id="PF02653">
    <property type="entry name" value="BPD_transp_2"/>
    <property type="match status" value="1"/>
</dbReference>
<sequence length="286" mass="29911">MLETLINGALVGALYGLYGLGLSLCLGLMRQINLAHGDFIVFSAFLALQLMTHLGIHPLLALPIVVPVMFVIGWLLQRFVIERTLGRGEMPPILVTFGLSVILQNVMLQLFSADTKSLDPGPLGTAAINIGSVAIGVLPLLTLAVAVGIFALTAAVFGRTRFGRAVRATSDNEAVAQLMGIGTRRVFANAMGFALAISAVAAIFYGMRGTFDPSTGPERMLFAFEAVILGGLGSIWGTLAGGIILGIAQAAGTFIVPSLGPLVGHVVFLLGLLLMPGGLFTKRIRA</sequence>
<keyword evidence="5" id="KW-0029">Amino-acid transport</keyword>
<evidence type="ECO:0000256" key="1">
    <source>
        <dbReference type="ARBA" id="ARBA00004651"/>
    </source>
</evidence>
<evidence type="ECO:0000313" key="11">
    <source>
        <dbReference type="Proteomes" id="UP000251205"/>
    </source>
</evidence>
<dbReference type="InterPro" id="IPR001851">
    <property type="entry name" value="ABC_transp_permease"/>
</dbReference>
<evidence type="ECO:0000256" key="3">
    <source>
        <dbReference type="ARBA" id="ARBA00022475"/>
    </source>
</evidence>
<keyword evidence="2" id="KW-0813">Transport</keyword>
<dbReference type="GO" id="GO:0006865">
    <property type="term" value="P:amino acid transport"/>
    <property type="evidence" value="ECO:0007669"/>
    <property type="project" value="UniProtKB-KW"/>
</dbReference>
<dbReference type="CDD" id="cd06582">
    <property type="entry name" value="TM_PBP1_LivH_like"/>
    <property type="match status" value="1"/>
</dbReference>